<protein>
    <submittedName>
        <fullName evidence="2">Uncharacterized protein</fullName>
    </submittedName>
</protein>
<organism evidence="2 3">
    <name type="scientific">Solanum commersonii</name>
    <name type="common">Commerson's wild potato</name>
    <name type="synonym">Commerson's nightshade</name>
    <dbReference type="NCBI Taxonomy" id="4109"/>
    <lineage>
        <taxon>Eukaryota</taxon>
        <taxon>Viridiplantae</taxon>
        <taxon>Streptophyta</taxon>
        <taxon>Embryophyta</taxon>
        <taxon>Tracheophyta</taxon>
        <taxon>Spermatophyta</taxon>
        <taxon>Magnoliopsida</taxon>
        <taxon>eudicotyledons</taxon>
        <taxon>Gunneridae</taxon>
        <taxon>Pentapetalae</taxon>
        <taxon>asterids</taxon>
        <taxon>lamiids</taxon>
        <taxon>Solanales</taxon>
        <taxon>Solanaceae</taxon>
        <taxon>Solanoideae</taxon>
        <taxon>Solaneae</taxon>
        <taxon>Solanum</taxon>
    </lineage>
</organism>
<dbReference type="EMBL" id="JACXVP010000007">
    <property type="protein sequence ID" value="KAG5594864.1"/>
    <property type="molecule type" value="Genomic_DNA"/>
</dbReference>
<name>A0A9J5Y5I0_SOLCO</name>
<evidence type="ECO:0000313" key="3">
    <source>
        <dbReference type="Proteomes" id="UP000824120"/>
    </source>
</evidence>
<proteinExistence type="predicted"/>
<dbReference type="AlphaFoldDB" id="A0A9J5Y5I0"/>
<comment type="caution">
    <text evidence="2">The sequence shown here is derived from an EMBL/GenBank/DDBJ whole genome shotgun (WGS) entry which is preliminary data.</text>
</comment>
<feature type="compositionally biased region" description="Basic and acidic residues" evidence="1">
    <location>
        <begin position="61"/>
        <end position="71"/>
    </location>
</feature>
<sequence>MVAPRREPQVEVPPLGVDFVDTDRGGTAMTSIPPYRYYPSSCLSTKVRGSDGHTATSDPAVDAKVDSRFLG</sequence>
<dbReference type="Proteomes" id="UP000824120">
    <property type="component" value="Chromosome 7"/>
</dbReference>
<reference evidence="2 3" key="1">
    <citation type="submission" date="2020-09" db="EMBL/GenBank/DDBJ databases">
        <title>De no assembly of potato wild relative species, Solanum commersonii.</title>
        <authorList>
            <person name="Cho K."/>
        </authorList>
    </citation>
    <scope>NUCLEOTIDE SEQUENCE [LARGE SCALE GENOMIC DNA]</scope>
    <source>
        <strain evidence="2">LZ3.2</strain>
        <tissue evidence="2">Leaf</tissue>
    </source>
</reference>
<evidence type="ECO:0000313" key="2">
    <source>
        <dbReference type="EMBL" id="KAG5594864.1"/>
    </source>
</evidence>
<gene>
    <name evidence="2" type="ORF">H5410_036096</name>
</gene>
<feature type="region of interest" description="Disordered" evidence="1">
    <location>
        <begin position="46"/>
        <end position="71"/>
    </location>
</feature>
<accession>A0A9J5Y5I0</accession>
<keyword evidence="3" id="KW-1185">Reference proteome</keyword>
<evidence type="ECO:0000256" key="1">
    <source>
        <dbReference type="SAM" id="MobiDB-lite"/>
    </source>
</evidence>